<comment type="caution">
    <text evidence="3">The sequence shown here is derived from an EMBL/GenBank/DDBJ whole genome shotgun (WGS) entry which is preliminary data.</text>
</comment>
<feature type="region of interest" description="Disordered" evidence="1">
    <location>
        <begin position="127"/>
        <end position="163"/>
    </location>
</feature>
<dbReference type="InterPro" id="IPR012337">
    <property type="entry name" value="RNaseH-like_sf"/>
</dbReference>
<dbReference type="InterPro" id="IPR015242">
    <property type="entry name" value="Ydc2_cat"/>
</dbReference>
<keyword evidence="4" id="KW-1185">Reference proteome</keyword>
<feature type="compositionally biased region" description="Low complexity" evidence="1">
    <location>
        <begin position="143"/>
        <end position="153"/>
    </location>
</feature>
<evidence type="ECO:0000313" key="3">
    <source>
        <dbReference type="EMBL" id="KAK0626330.1"/>
    </source>
</evidence>
<dbReference type="Gene3D" id="3.30.420.10">
    <property type="entry name" value="Ribonuclease H-like superfamily/Ribonuclease H"/>
    <property type="match status" value="1"/>
</dbReference>
<organism evidence="3 4">
    <name type="scientific">Immersiella caudata</name>
    <dbReference type="NCBI Taxonomy" id="314043"/>
    <lineage>
        <taxon>Eukaryota</taxon>
        <taxon>Fungi</taxon>
        <taxon>Dikarya</taxon>
        <taxon>Ascomycota</taxon>
        <taxon>Pezizomycotina</taxon>
        <taxon>Sordariomycetes</taxon>
        <taxon>Sordariomycetidae</taxon>
        <taxon>Sordariales</taxon>
        <taxon>Lasiosphaeriaceae</taxon>
        <taxon>Immersiella</taxon>
    </lineage>
</organism>
<dbReference type="AlphaFoldDB" id="A0AA40C619"/>
<dbReference type="InterPro" id="IPR039197">
    <property type="entry name" value="Mrs1/Cce1"/>
</dbReference>
<protein>
    <submittedName>
        <fullName evidence="3">Mitochondrial resolvase Ydc2</fullName>
    </submittedName>
</protein>
<feature type="domain" description="Mitochondrial resolvase Ydc2 catalytic" evidence="2">
    <location>
        <begin position="62"/>
        <end position="363"/>
    </location>
</feature>
<feature type="region of interest" description="Disordered" evidence="1">
    <location>
        <begin position="85"/>
        <end position="108"/>
    </location>
</feature>
<dbReference type="EMBL" id="JAULSU010000002">
    <property type="protein sequence ID" value="KAK0626330.1"/>
    <property type="molecule type" value="Genomic_DNA"/>
</dbReference>
<dbReference type="GO" id="GO:0004520">
    <property type="term" value="F:DNA endonuclease activity"/>
    <property type="evidence" value="ECO:0007669"/>
    <property type="project" value="TreeGrafter"/>
</dbReference>
<dbReference type="GO" id="GO:0005739">
    <property type="term" value="C:mitochondrion"/>
    <property type="evidence" value="ECO:0007669"/>
    <property type="project" value="TreeGrafter"/>
</dbReference>
<dbReference type="PANTHER" id="PTHR28072">
    <property type="entry name" value="CRUCIFORM CUTTING ENDONUCLEASE 1, MITOCHONDRIAL-RELATED"/>
    <property type="match status" value="1"/>
</dbReference>
<dbReference type="GO" id="GO:0000403">
    <property type="term" value="F:Y-form DNA binding"/>
    <property type="evidence" value="ECO:0007669"/>
    <property type="project" value="TreeGrafter"/>
</dbReference>
<evidence type="ECO:0000313" key="4">
    <source>
        <dbReference type="Proteomes" id="UP001175000"/>
    </source>
</evidence>
<dbReference type="InterPro" id="IPR036397">
    <property type="entry name" value="RNaseH_sf"/>
</dbReference>
<evidence type="ECO:0000256" key="1">
    <source>
        <dbReference type="SAM" id="MobiDB-lite"/>
    </source>
</evidence>
<gene>
    <name evidence="3" type="ORF">B0T14DRAFT_509714</name>
</gene>
<accession>A0AA40C619</accession>
<sequence length="381" mass="42573">MSITRILPTAEHVQARKLTPAQILQSLASRCGISKSGTKALVKERLKDAALNTTTLSPSARILSIDLGLRNFAFSLFTVPPTSPLLSPSAPQPFTTKKPGGKQTPREPPLITLHAWRHIDLVSALIDNLPPPPTTPTKPDPNDNPSHTSEPPDTTVPPSPTFTPSTLAPLTITLILTHLLPFQPTHILIERQRFRSGSAAGVLEWTLRVNTLESMLHASLTTIKALNPSLWSGELIAVPPQRVVRYLNGEGLLERWGDEEVMRDGAAVVPEAPKRPSAREVKQKKVDLVEELLCGGRVEIGNDEVLGMVELFRRQEKKKMGRKKKEQKKKEEEEDASLRKKDDLSDCLLQGMVWFEWQRNIKEMRDLEQWKDLLDGKKKQI</sequence>
<feature type="region of interest" description="Disordered" evidence="1">
    <location>
        <begin position="320"/>
        <end position="340"/>
    </location>
</feature>
<reference evidence="3" key="1">
    <citation type="submission" date="2023-06" db="EMBL/GenBank/DDBJ databases">
        <title>Genome-scale phylogeny and comparative genomics of the fungal order Sordariales.</title>
        <authorList>
            <consortium name="Lawrence Berkeley National Laboratory"/>
            <person name="Hensen N."/>
            <person name="Bonometti L."/>
            <person name="Westerberg I."/>
            <person name="Brannstrom I.O."/>
            <person name="Guillou S."/>
            <person name="Cros-Aarteil S."/>
            <person name="Calhoun S."/>
            <person name="Haridas S."/>
            <person name="Kuo A."/>
            <person name="Mondo S."/>
            <person name="Pangilinan J."/>
            <person name="Riley R."/>
            <person name="Labutti K."/>
            <person name="Andreopoulos B."/>
            <person name="Lipzen A."/>
            <person name="Chen C."/>
            <person name="Yanf M."/>
            <person name="Daum C."/>
            <person name="Ng V."/>
            <person name="Clum A."/>
            <person name="Steindorff A."/>
            <person name="Ohm R."/>
            <person name="Martin F."/>
            <person name="Silar P."/>
            <person name="Natvig D."/>
            <person name="Lalanne C."/>
            <person name="Gautier V."/>
            <person name="Ament-Velasquez S.L."/>
            <person name="Kruys A."/>
            <person name="Hutchinson M.I."/>
            <person name="Powell A.J."/>
            <person name="Barry K."/>
            <person name="Miller A.N."/>
            <person name="Grigoriev I.V."/>
            <person name="Debuchy R."/>
            <person name="Gladieux P."/>
            <person name="Thoren M.H."/>
            <person name="Johannesson H."/>
        </authorList>
    </citation>
    <scope>NUCLEOTIDE SEQUENCE</scope>
    <source>
        <strain evidence="3">CBS 606.72</strain>
    </source>
</reference>
<proteinExistence type="predicted"/>
<dbReference type="Pfam" id="PF09159">
    <property type="entry name" value="Ydc2-catalyt"/>
    <property type="match status" value="1"/>
</dbReference>
<feature type="compositionally biased region" description="Basic and acidic residues" evidence="1">
    <location>
        <begin position="328"/>
        <end position="340"/>
    </location>
</feature>
<feature type="compositionally biased region" description="Pro residues" evidence="1">
    <location>
        <begin position="129"/>
        <end position="139"/>
    </location>
</feature>
<dbReference type="GO" id="GO:0070336">
    <property type="term" value="F:flap-structured DNA binding"/>
    <property type="evidence" value="ECO:0007669"/>
    <property type="project" value="TreeGrafter"/>
</dbReference>
<dbReference type="SUPFAM" id="SSF53098">
    <property type="entry name" value="Ribonuclease H-like"/>
    <property type="match status" value="1"/>
</dbReference>
<name>A0AA40C619_9PEZI</name>
<dbReference type="PANTHER" id="PTHR28072:SF1">
    <property type="entry name" value="CRUCIFORM CUTTING ENDONUCLEASE 1, MITOCHONDRIAL-RELATED"/>
    <property type="match status" value="1"/>
</dbReference>
<dbReference type="Proteomes" id="UP001175000">
    <property type="component" value="Unassembled WGS sequence"/>
</dbReference>
<dbReference type="CDD" id="cd16963">
    <property type="entry name" value="CCE1"/>
    <property type="match status" value="1"/>
</dbReference>
<evidence type="ECO:0000259" key="2">
    <source>
        <dbReference type="Pfam" id="PF09159"/>
    </source>
</evidence>
<dbReference type="GO" id="GO:0000402">
    <property type="term" value="F:crossed form four-way junction DNA binding"/>
    <property type="evidence" value="ECO:0007669"/>
    <property type="project" value="TreeGrafter"/>
</dbReference>